<reference evidence="1" key="1">
    <citation type="submission" date="2023-08" db="EMBL/GenBank/DDBJ databases">
        <title>Pelteobagrus vachellii genome.</title>
        <authorList>
            <person name="Liu H."/>
        </authorList>
    </citation>
    <scope>NUCLEOTIDE SEQUENCE</scope>
    <source>
        <strain evidence="1">PRFRI_2022a</strain>
        <tissue evidence="1">Muscle</tissue>
    </source>
</reference>
<evidence type="ECO:0000313" key="1">
    <source>
        <dbReference type="EMBL" id="KAK2849801.1"/>
    </source>
</evidence>
<dbReference type="AlphaFoldDB" id="A0AA88N9I1"/>
<keyword evidence="2" id="KW-1185">Reference proteome</keyword>
<comment type="caution">
    <text evidence="1">The sequence shown here is derived from an EMBL/GenBank/DDBJ whole genome shotgun (WGS) entry which is preliminary data.</text>
</comment>
<gene>
    <name evidence="1" type="ORF">Q7C36_008584</name>
</gene>
<protein>
    <submittedName>
        <fullName evidence="1">Uncharacterized protein</fullName>
    </submittedName>
</protein>
<proteinExistence type="predicted"/>
<name>A0AA88N9I1_TACVA</name>
<dbReference type="EMBL" id="JAVHJS010000008">
    <property type="protein sequence ID" value="KAK2849801.1"/>
    <property type="molecule type" value="Genomic_DNA"/>
</dbReference>
<sequence>MSKIHPHYLIIYSNTCNLKKHYNIYPKTLALFYKKLMLICKCLCFFANKTRIPREELFQDSQFVVCFCHLKNSQEGMIHNPMAEDNPLDVTIVIEGIQMISVCVYKTKVCMLLMGLMYALNLEYHKKLKNTFEVFQNLLLDLDGDNKSFLTLDLT</sequence>
<evidence type="ECO:0000313" key="2">
    <source>
        <dbReference type="Proteomes" id="UP001187315"/>
    </source>
</evidence>
<accession>A0AA88N9I1</accession>
<organism evidence="1 2">
    <name type="scientific">Tachysurus vachellii</name>
    <name type="common">Darkbarbel catfish</name>
    <name type="synonym">Pelteobagrus vachellii</name>
    <dbReference type="NCBI Taxonomy" id="175792"/>
    <lineage>
        <taxon>Eukaryota</taxon>
        <taxon>Metazoa</taxon>
        <taxon>Chordata</taxon>
        <taxon>Craniata</taxon>
        <taxon>Vertebrata</taxon>
        <taxon>Euteleostomi</taxon>
        <taxon>Actinopterygii</taxon>
        <taxon>Neopterygii</taxon>
        <taxon>Teleostei</taxon>
        <taxon>Ostariophysi</taxon>
        <taxon>Siluriformes</taxon>
        <taxon>Bagridae</taxon>
        <taxon>Tachysurus</taxon>
    </lineage>
</organism>
<dbReference type="Proteomes" id="UP001187315">
    <property type="component" value="Unassembled WGS sequence"/>
</dbReference>